<name>A0A3S4C9Q2_9PEZI</name>
<proteinExistence type="predicted"/>
<dbReference type="Proteomes" id="UP000289323">
    <property type="component" value="Unassembled WGS sequence"/>
</dbReference>
<evidence type="ECO:0000313" key="2">
    <source>
        <dbReference type="Proteomes" id="UP000289323"/>
    </source>
</evidence>
<dbReference type="AlphaFoldDB" id="A0A3S4C9Q2"/>
<gene>
    <name evidence="1" type="ORF">TT172_LOCUS7435</name>
</gene>
<organism evidence="1 2">
    <name type="scientific">Thermothielavioides terrestris</name>
    <dbReference type="NCBI Taxonomy" id="2587410"/>
    <lineage>
        <taxon>Eukaryota</taxon>
        <taxon>Fungi</taxon>
        <taxon>Dikarya</taxon>
        <taxon>Ascomycota</taxon>
        <taxon>Pezizomycotina</taxon>
        <taxon>Sordariomycetes</taxon>
        <taxon>Sordariomycetidae</taxon>
        <taxon>Sordariales</taxon>
        <taxon>Chaetomiaceae</taxon>
        <taxon>Thermothielavioides</taxon>
    </lineage>
</organism>
<accession>A0A3S4C9Q2</accession>
<sequence>MEPDYCQSLARQRALVLQDQVQILVVAPAHQQLVHAAPGRVHAILRAVHLVGRVRVSLEHLGEDASLVEAAADRKRVAHDVPLAGGAVVQHEHDLSQVVDESSQLHPSRLAIAADRLGALQQVVDLAELRVGVAVVDQCVELFYGLPDGHLEPWTRGRIETLACRQVVSHCLLGMVLGVEVLDPLARIGVSSKRCLVFLGVEARFGVKRCPVHEGRGPQDVDRVDSIGYGLEGRSVSVDGRLTHCNRGHRAASDVVQIWQISRPNAGRGAGGQSQLVGRRTDRLVSTHLRYRCRGGLGREASRGNELGSRAQLIAGIAPSLLAPRLRAPLHSAVQTRQVARVLRRGLIWWGSTAQEQRRHLMERGEEGEVSQTAGPANLADALGPVPSAMAKYANIKIGGEACSRLFHRFAWPCIQ</sequence>
<reference evidence="1 2" key="1">
    <citation type="submission" date="2018-04" db="EMBL/GenBank/DDBJ databases">
        <authorList>
            <person name="Huttner S."/>
            <person name="Dainat J."/>
        </authorList>
    </citation>
    <scope>NUCLEOTIDE SEQUENCE [LARGE SCALE GENOMIC DNA]</scope>
</reference>
<protein>
    <submittedName>
        <fullName evidence="1">89b13250-4d62-48bf-a38d-91ee954c6ffb</fullName>
    </submittedName>
</protein>
<dbReference type="EMBL" id="OUUZ01000014">
    <property type="protein sequence ID" value="SPQ25016.1"/>
    <property type="molecule type" value="Genomic_DNA"/>
</dbReference>
<evidence type="ECO:0000313" key="1">
    <source>
        <dbReference type="EMBL" id="SPQ25016.1"/>
    </source>
</evidence>